<evidence type="ECO:0000256" key="7">
    <source>
        <dbReference type="RuleBase" id="RU364059"/>
    </source>
</evidence>
<feature type="region of interest" description="Disordered" evidence="8">
    <location>
        <begin position="1"/>
        <end position="47"/>
    </location>
</feature>
<evidence type="ECO:0000256" key="8">
    <source>
        <dbReference type="SAM" id="MobiDB-lite"/>
    </source>
</evidence>
<dbReference type="InterPro" id="IPR019680">
    <property type="entry name" value="Mediator_Med1"/>
</dbReference>
<feature type="region of interest" description="Disordered" evidence="8">
    <location>
        <begin position="415"/>
        <end position="449"/>
    </location>
</feature>
<keyword evidence="11" id="KW-1185">Reference proteome</keyword>
<evidence type="ECO:0000313" key="11">
    <source>
        <dbReference type="Proteomes" id="UP000664521"/>
    </source>
</evidence>
<comment type="function">
    <text evidence="7">Component of the Mediator complex, a coactivator involved in the regulated transcription of nearly all RNA polymerase II-dependent genes. Mediator functions as a bridge to convey information from gene-specific regulatory proteins to the basal RNA polymerase II transcription machinery. Mediator is recruited to promoters by direct interactions with regulatory proteins and serves as a scaffold for the assembly of a functional preinitiation complex with RNA polymerase II and the general transcription factors.</text>
</comment>
<proteinExistence type="inferred from homology"/>
<protein>
    <recommendedName>
        <fullName evidence="7">Mediator of RNA polymerase II transcription subunit 1</fullName>
    </recommendedName>
    <alternativeName>
        <fullName evidence="7">Mediator complex subunit 1</fullName>
    </alternativeName>
</protein>
<dbReference type="PANTHER" id="PTHR35041">
    <property type="entry name" value="MEDIATOR OF RNA POLYMERASE II TRANSCRIPTION SUBUNIT 1"/>
    <property type="match status" value="1"/>
</dbReference>
<name>A0A8H3IE45_9LECA</name>
<evidence type="ECO:0000256" key="5">
    <source>
        <dbReference type="ARBA" id="ARBA00023163"/>
    </source>
</evidence>
<accession>A0A8H3IE45</accession>
<evidence type="ECO:0000256" key="1">
    <source>
        <dbReference type="ARBA" id="ARBA00004123"/>
    </source>
</evidence>
<comment type="similarity">
    <text evidence="2 7">Belongs to the Mediator complex subunit 1 family.</text>
</comment>
<evidence type="ECO:0000256" key="2">
    <source>
        <dbReference type="ARBA" id="ARBA00006210"/>
    </source>
</evidence>
<comment type="caution">
    <text evidence="10">The sequence shown here is derived from an EMBL/GenBank/DDBJ whole genome shotgun (WGS) entry which is preliminary data.</text>
</comment>
<evidence type="ECO:0000256" key="3">
    <source>
        <dbReference type="ARBA" id="ARBA00023015"/>
    </source>
</evidence>
<comment type="subcellular location">
    <subcellularLocation>
        <location evidence="1 7">Nucleus</location>
    </subcellularLocation>
</comment>
<keyword evidence="4 7" id="KW-0010">Activator</keyword>
<dbReference type="EMBL" id="CAJPDS010000015">
    <property type="protein sequence ID" value="CAF9915128.1"/>
    <property type="molecule type" value="Genomic_DNA"/>
</dbReference>
<reference evidence="10" key="1">
    <citation type="submission" date="2021-03" db="EMBL/GenBank/DDBJ databases">
        <authorList>
            <person name="Tagirdzhanova G."/>
        </authorList>
    </citation>
    <scope>NUCLEOTIDE SEQUENCE</scope>
</reference>
<dbReference type="Pfam" id="PF10744">
    <property type="entry name" value="Med1"/>
    <property type="match status" value="1"/>
</dbReference>
<dbReference type="GO" id="GO:0045944">
    <property type="term" value="P:positive regulation of transcription by RNA polymerase II"/>
    <property type="evidence" value="ECO:0007669"/>
    <property type="project" value="UniProtKB-ARBA"/>
</dbReference>
<keyword evidence="5 7" id="KW-0804">Transcription</keyword>
<evidence type="ECO:0000256" key="6">
    <source>
        <dbReference type="ARBA" id="ARBA00023242"/>
    </source>
</evidence>
<evidence type="ECO:0000259" key="9">
    <source>
        <dbReference type="Pfam" id="PF10744"/>
    </source>
</evidence>
<dbReference type="OrthoDB" id="5310959at2759"/>
<dbReference type="GO" id="GO:0016592">
    <property type="term" value="C:mediator complex"/>
    <property type="evidence" value="ECO:0007669"/>
    <property type="project" value="InterPro"/>
</dbReference>
<evidence type="ECO:0000256" key="4">
    <source>
        <dbReference type="ARBA" id="ARBA00023159"/>
    </source>
</evidence>
<evidence type="ECO:0000313" key="10">
    <source>
        <dbReference type="EMBL" id="CAF9915128.1"/>
    </source>
</evidence>
<keyword evidence="6 7" id="KW-0539">Nucleus</keyword>
<dbReference type="Proteomes" id="UP000664521">
    <property type="component" value="Unassembled WGS sequence"/>
</dbReference>
<gene>
    <name evidence="10" type="ORF">HETSPECPRED_002309</name>
</gene>
<keyword evidence="3 7" id="KW-0805">Transcription regulation</keyword>
<feature type="domain" description="Mediator complex subunit Med1" evidence="9">
    <location>
        <begin position="155"/>
        <end position="576"/>
    </location>
</feature>
<feature type="compositionally biased region" description="Polar residues" evidence="8">
    <location>
        <begin position="434"/>
        <end position="449"/>
    </location>
</feature>
<dbReference type="AlphaFoldDB" id="A0A8H3IE45"/>
<organism evidence="10 11">
    <name type="scientific">Heterodermia speciosa</name>
    <dbReference type="NCBI Taxonomy" id="116794"/>
    <lineage>
        <taxon>Eukaryota</taxon>
        <taxon>Fungi</taxon>
        <taxon>Dikarya</taxon>
        <taxon>Ascomycota</taxon>
        <taxon>Pezizomycotina</taxon>
        <taxon>Lecanoromycetes</taxon>
        <taxon>OSLEUM clade</taxon>
        <taxon>Lecanoromycetidae</taxon>
        <taxon>Caliciales</taxon>
        <taxon>Physciaceae</taxon>
        <taxon>Heterodermia</taxon>
    </lineage>
</organism>
<dbReference type="GO" id="GO:0003712">
    <property type="term" value="F:transcription coregulator activity"/>
    <property type="evidence" value="ECO:0007669"/>
    <property type="project" value="InterPro"/>
</dbReference>
<dbReference type="PANTHER" id="PTHR35041:SF4">
    <property type="entry name" value="MEDIATOR OF RNA POLYMERASE II TRANSCRIPTION SUBUNIT 1"/>
    <property type="match status" value="1"/>
</dbReference>
<sequence length="714" mass="76574">MATPTSTPRPPPTQSRPTPRSTAAAHTPTPMSSVTSPPAPGSTPATLRSIASPAHLRSTFAKASPLSHALGASFGGVNMSRVPTGASETGTNGSNGALDAHAALMEKTGLTPAGMGMGLGMTPPGGGQLGASGTLNGLGISDVRQEDEGRRKMEEIIATIGTRWGRVCQEGLERAAKRVGLECLWEEGRAGKRTLSIAGNGVLIDVEFNMEDVKNVTLEFAGSRSEVGKRAAEGAEVLKRDLKGEEEGNYVTLDAFVGNLERLAKMDKLSEGAVNCFDVLEGIRGALQTVFDFEVGRTRAEKGPDAAKEAIDRKVLCRSSGRPMMHTAGRVGLTLQYWMDRQLLLSATQEPEAMDIDTDSGPCVGKSGIYSAILETEATSSSIYPPVRLSNSWLGSPVEKPGPSESDPFLEHASSINWEEPPPTYISFDKSSDENITSTDQQDSLQNPKSPNVRFIARFEPPLVVPLQTAADIYQSVGAPLAQDSIQPTTYESLLFADTTTPPHHDGQRIATKRLTSYDVTGEPTEHLHRYSLFTVQPDYGRVIDAIPFSHPRQLIAIFPLLRQWALIGSLLRRSFVPDPLSLSDSTADTFRSTDDDLDIMVNDQEMTVEEELAALLDDNGPPAPSPQSDKESALTVDITLCTTSLPPRVGVVWPRRDGLRSVDFGVGLNGVIEVSPGNEGEGGQAILEREKISKILSIAEDVGVLIEWLSKDA</sequence>
<feature type="compositionally biased region" description="Low complexity" evidence="8">
    <location>
        <begin position="15"/>
        <end position="46"/>
    </location>
</feature>